<reference evidence="1" key="1">
    <citation type="submission" date="2020-04" db="EMBL/GenBank/DDBJ databases">
        <authorList>
            <person name="Chiriac C."/>
            <person name="Salcher M."/>
            <person name="Ghai R."/>
            <person name="Kavagutti S V."/>
        </authorList>
    </citation>
    <scope>NUCLEOTIDE SEQUENCE</scope>
</reference>
<protein>
    <submittedName>
        <fullName evidence="1">Uncharacterized protein</fullName>
    </submittedName>
</protein>
<name>A0A6J5MAD2_9CAUD</name>
<sequence length="128" mass="13467">MAAGKYSFTIEQGATLDFELQYKDSAGAPVSLAGYSGRMQIRSAYADNNPTTYAILSSSLLPDGTGLNFSGSNGTTPRASGSIGVYISATSSSALTFSEAVYDLEIQSGSYVIRLLEGKVKLSKEVTR</sequence>
<proteinExistence type="predicted"/>
<organism evidence="1">
    <name type="scientific">uncultured Caudovirales phage</name>
    <dbReference type="NCBI Taxonomy" id="2100421"/>
    <lineage>
        <taxon>Viruses</taxon>
        <taxon>Duplodnaviria</taxon>
        <taxon>Heunggongvirae</taxon>
        <taxon>Uroviricota</taxon>
        <taxon>Caudoviricetes</taxon>
        <taxon>Peduoviridae</taxon>
        <taxon>Maltschvirus</taxon>
        <taxon>Maltschvirus maltsch</taxon>
    </lineage>
</organism>
<evidence type="ECO:0000313" key="1">
    <source>
        <dbReference type="EMBL" id="CAB4143638.1"/>
    </source>
</evidence>
<accession>A0A6J5MAD2</accession>
<gene>
    <name evidence="1" type="ORF">UFOVP450_187</name>
</gene>
<dbReference type="EMBL" id="LR796421">
    <property type="protein sequence ID" value="CAB4143638.1"/>
    <property type="molecule type" value="Genomic_DNA"/>
</dbReference>